<evidence type="ECO:0000256" key="5">
    <source>
        <dbReference type="ARBA" id="ARBA00022475"/>
    </source>
</evidence>
<evidence type="ECO:0000256" key="10">
    <source>
        <dbReference type="NCBIfam" id="TIGR01397"/>
    </source>
</evidence>
<dbReference type="RefSeq" id="WP_072864887.1">
    <property type="nucleotide sequence ID" value="NZ_FQUI01000022.1"/>
</dbReference>
<evidence type="ECO:0000256" key="2">
    <source>
        <dbReference type="ARBA" id="ARBA00004202"/>
    </source>
</evidence>
<dbReference type="Pfam" id="PF02154">
    <property type="entry name" value="FliM"/>
    <property type="match status" value="1"/>
</dbReference>
<dbReference type="SUPFAM" id="SSF103039">
    <property type="entry name" value="CheC-like"/>
    <property type="match status" value="1"/>
</dbReference>
<dbReference type="AlphaFoldDB" id="A0A1M4XEI6"/>
<accession>A0A1M4XEI6</accession>
<sequence>MPPENETLSQEEIDALLHAMEAGSLAVSNVSEEEDIMANVREYNFRRPMKFSKEQLRTLQLIHENYARDVSTYLSSRARSYVNVTFASVDQITFSEFQQSLTSPTFISVFSTDILPGSAVFQMGLDIGYVLVDKLLGGPGIPLETLRTPTELELAILRKEGLSLIKALSKAWATIVPFDTILEKTEFNPQFVQIAAPNEMTVLITLSINFRDIQGFINVCWPSSLLEPINEKLTTRLWSPDRKTTQKQIEKLKNSVLMTKAEVKAILGETTIQLGDLVNIDVGDVLRLNSFNDEPINVTVQDTPVFKGTPGVHKGHYAIKIEKEDPELLEKVLVERYLESLQ</sequence>
<dbReference type="PIRSF" id="PIRSF002888">
    <property type="entry name" value="FliM"/>
    <property type="match status" value="1"/>
</dbReference>
<dbReference type="NCBIfam" id="TIGR01397">
    <property type="entry name" value="fliM_switch"/>
    <property type="match status" value="1"/>
</dbReference>
<dbReference type="InterPro" id="IPR001543">
    <property type="entry name" value="FliN-like_C"/>
</dbReference>
<evidence type="ECO:0000256" key="3">
    <source>
        <dbReference type="ARBA" id="ARBA00011049"/>
    </source>
</evidence>
<gene>
    <name evidence="12" type="ORF">SAMN02745164_01408</name>
</gene>
<reference evidence="12" key="1">
    <citation type="submission" date="2016-11" db="EMBL/GenBank/DDBJ databases">
        <authorList>
            <person name="Varghese N."/>
            <person name="Submissions S."/>
        </authorList>
    </citation>
    <scope>NUCLEOTIDE SEQUENCE [LARGE SCALE GENOMIC DNA]</scope>
    <source>
        <strain evidence="12">DSM 16785</strain>
    </source>
</reference>
<keyword evidence="9" id="KW-0975">Bacterial flagellum</keyword>
<dbReference type="InterPro" id="IPR036429">
    <property type="entry name" value="SpoA-like_sf"/>
</dbReference>
<proteinExistence type="inferred from homology"/>
<dbReference type="EMBL" id="FQUI01000022">
    <property type="protein sequence ID" value="SHE91934.1"/>
    <property type="molecule type" value="Genomic_DNA"/>
</dbReference>
<evidence type="ECO:0000313" key="12">
    <source>
        <dbReference type="EMBL" id="SHE91934.1"/>
    </source>
</evidence>
<keyword evidence="12" id="KW-0966">Cell projection</keyword>
<dbReference type="GO" id="GO:0003774">
    <property type="term" value="F:cytoskeletal motor activity"/>
    <property type="evidence" value="ECO:0007669"/>
    <property type="project" value="InterPro"/>
</dbReference>
<dbReference type="SUPFAM" id="SSF101801">
    <property type="entry name" value="Surface presentation of antigens (SPOA)"/>
    <property type="match status" value="1"/>
</dbReference>
<evidence type="ECO:0000259" key="11">
    <source>
        <dbReference type="Pfam" id="PF01052"/>
    </source>
</evidence>
<dbReference type="PRINTS" id="PR00955">
    <property type="entry name" value="FLGMOTORFLIM"/>
</dbReference>
<dbReference type="GO" id="GO:0005886">
    <property type="term" value="C:plasma membrane"/>
    <property type="evidence" value="ECO:0007669"/>
    <property type="project" value="UniProtKB-SubCell"/>
</dbReference>
<evidence type="ECO:0000256" key="8">
    <source>
        <dbReference type="ARBA" id="ARBA00023136"/>
    </source>
</evidence>
<name>A0A1M4XEI6_MARH1</name>
<keyword evidence="8" id="KW-0472">Membrane</keyword>
<dbReference type="Proteomes" id="UP000184334">
    <property type="component" value="Unassembled WGS sequence"/>
</dbReference>
<comment type="subcellular location">
    <subcellularLocation>
        <location evidence="1">Bacterial flagellum basal body</location>
    </subcellularLocation>
    <subcellularLocation>
        <location evidence="2">Cell membrane</location>
        <topology evidence="2">Peripheral membrane protein</topology>
    </subcellularLocation>
</comment>
<evidence type="ECO:0000256" key="7">
    <source>
        <dbReference type="ARBA" id="ARBA00022779"/>
    </source>
</evidence>
<evidence type="ECO:0000256" key="9">
    <source>
        <dbReference type="ARBA" id="ARBA00023143"/>
    </source>
</evidence>
<evidence type="ECO:0000256" key="1">
    <source>
        <dbReference type="ARBA" id="ARBA00004117"/>
    </source>
</evidence>
<dbReference type="Pfam" id="PF01052">
    <property type="entry name" value="FliMN_C"/>
    <property type="match status" value="1"/>
</dbReference>
<comment type="caution">
    <text evidence="12">The sequence shown here is derived from an EMBL/GenBank/DDBJ whole genome shotgun (WGS) entry which is preliminary data.</text>
</comment>
<keyword evidence="13" id="KW-1185">Reference proteome</keyword>
<dbReference type="Gene3D" id="2.30.330.10">
    <property type="entry name" value="SpoA-like"/>
    <property type="match status" value="1"/>
</dbReference>
<protein>
    <recommendedName>
        <fullName evidence="4 10">Flagellar motor switch protein FliM</fullName>
    </recommendedName>
</protein>
<dbReference type="InterPro" id="IPR028976">
    <property type="entry name" value="CheC-like_sf"/>
</dbReference>
<comment type="similarity">
    <text evidence="3">Belongs to the FliM family.</text>
</comment>
<keyword evidence="6" id="KW-0145">Chemotaxis</keyword>
<dbReference type="InterPro" id="IPR001689">
    <property type="entry name" value="Flag_FliM"/>
</dbReference>
<dbReference type="STRING" id="1122195.SAMN02745164_01408"/>
<keyword evidence="12" id="KW-0282">Flagellum</keyword>
<dbReference type="GO" id="GO:0050918">
    <property type="term" value="P:positive chemotaxis"/>
    <property type="evidence" value="ECO:0007669"/>
    <property type="project" value="TreeGrafter"/>
</dbReference>
<evidence type="ECO:0000256" key="6">
    <source>
        <dbReference type="ARBA" id="ARBA00022500"/>
    </source>
</evidence>
<dbReference type="GO" id="GO:0009425">
    <property type="term" value="C:bacterial-type flagellum basal body"/>
    <property type="evidence" value="ECO:0007669"/>
    <property type="project" value="UniProtKB-SubCell"/>
</dbReference>
<evidence type="ECO:0000313" key="13">
    <source>
        <dbReference type="Proteomes" id="UP000184334"/>
    </source>
</evidence>
<feature type="domain" description="Flagellar motor switch protein FliN-like C-terminal" evidence="11">
    <location>
        <begin position="257"/>
        <end position="323"/>
    </location>
</feature>
<dbReference type="PANTHER" id="PTHR30034">
    <property type="entry name" value="FLAGELLAR MOTOR SWITCH PROTEIN FLIM"/>
    <property type="match status" value="1"/>
</dbReference>
<dbReference type="OrthoDB" id="9806941at2"/>
<organism evidence="12 13">
    <name type="scientific">Marinitoga hydrogenitolerans (strain DSM 16785 / JCM 12826 / AT1271)</name>
    <dbReference type="NCBI Taxonomy" id="1122195"/>
    <lineage>
        <taxon>Bacteria</taxon>
        <taxon>Thermotogati</taxon>
        <taxon>Thermotogota</taxon>
        <taxon>Thermotogae</taxon>
        <taxon>Petrotogales</taxon>
        <taxon>Petrotogaceae</taxon>
        <taxon>Marinitoga</taxon>
    </lineage>
</organism>
<keyword evidence="5" id="KW-1003">Cell membrane</keyword>
<dbReference type="Gene3D" id="3.40.1550.10">
    <property type="entry name" value="CheC-like"/>
    <property type="match status" value="1"/>
</dbReference>
<dbReference type="GO" id="GO:0071978">
    <property type="term" value="P:bacterial-type flagellum-dependent swarming motility"/>
    <property type="evidence" value="ECO:0007669"/>
    <property type="project" value="TreeGrafter"/>
</dbReference>
<dbReference type="CDD" id="cd17908">
    <property type="entry name" value="FliM"/>
    <property type="match status" value="1"/>
</dbReference>
<keyword evidence="7" id="KW-0283">Flagellar rotation</keyword>
<evidence type="ECO:0000256" key="4">
    <source>
        <dbReference type="ARBA" id="ARBA00021898"/>
    </source>
</evidence>
<keyword evidence="12" id="KW-0969">Cilium</keyword>
<dbReference type="PANTHER" id="PTHR30034:SF6">
    <property type="entry name" value="YOP PROTEINS TRANSLOCATION PROTEIN Q"/>
    <property type="match status" value="1"/>
</dbReference>